<organism evidence="1 2">
    <name type="scientific">Abeliophyllum distichum</name>
    <dbReference type="NCBI Taxonomy" id="126358"/>
    <lineage>
        <taxon>Eukaryota</taxon>
        <taxon>Viridiplantae</taxon>
        <taxon>Streptophyta</taxon>
        <taxon>Embryophyta</taxon>
        <taxon>Tracheophyta</taxon>
        <taxon>Spermatophyta</taxon>
        <taxon>Magnoliopsida</taxon>
        <taxon>eudicotyledons</taxon>
        <taxon>Gunneridae</taxon>
        <taxon>Pentapetalae</taxon>
        <taxon>asterids</taxon>
        <taxon>lamiids</taxon>
        <taxon>Lamiales</taxon>
        <taxon>Oleaceae</taxon>
        <taxon>Forsythieae</taxon>
        <taxon>Abeliophyllum</taxon>
    </lineage>
</organism>
<accession>A0ABD1QFF2</accession>
<evidence type="ECO:0000313" key="1">
    <source>
        <dbReference type="EMBL" id="KAL2474487.1"/>
    </source>
</evidence>
<comment type="caution">
    <text evidence="1">The sequence shown here is derived from an EMBL/GenBank/DDBJ whole genome shotgun (WGS) entry which is preliminary data.</text>
</comment>
<dbReference type="PANTHER" id="PTHR33240">
    <property type="entry name" value="OS08G0508500 PROTEIN"/>
    <property type="match status" value="1"/>
</dbReference>
<evidence type="ECO:0000313" key="2">
    <source>
        <dbReference type="Proteomes" id="UP001604336"/>
    </source>
</evidence>
<gene>
    <name evidence="1" type="ORF">Adt_35223</name>
</gene>
<dbReference type="PANTHER" id="PTHR33240:SF15">
    <property type="entry name" value="GAG-PRO-LIKE PROTEIN"/>
    <property type="match status" value="1"/>
</dbReference>
<reference evidence="2" key="1">
    <citation type="submission" date="2024-07" db="EMBL/GenBank/DDBJ databases">
        <title>Two chromosome-level genome assemblies of Korean endemic species Abeliophyllum distichum and Forsythia ovata (Oleaceae).</title>
        <authorList>
            <person name="Jang H."/>
        </authorList>
    </citation>
    <scope>NUCLEOTIDE SEQUENCE [LARGE SCALE GENOMIC DNA]</scope>
</reference>
<name>A0ABD1QFF2_9LAMI</name>
<proteinExistence type="predicted"/>
<dbReference type="EMBL" id="JBFOLK010000011">
    <property type="protein sequence ID" value="KAL2474487.1"/>
    <property type="molecule type" value="Genomic_DNA"/>
</dbReference>
<dbReference type="AlphaFoldDB" id="A0ABD1QFF2"/>
<dbReference type="Proteomes" id="UP001604336">
    <property type="component" value="Unassembled WGS sequence"/>
</dbReference>
<sequence>MRAHCWRAHHELTIKLCKDSKRRANGELAGPWTRSKTLQILFTEEDEASIHYSHCDALVVRAVVARNRLGQMLVDDGTAVNILFDSAFDQMDVDHELMAIFELLFSFTGDSLILRGRITLAVDLPSR</sequence>
<keyword evidence="2" id="KW-1185">Reference proteome</keyword>
<protein>
    <submittedName>
        <fullName evidence="1">Uncharacterized protein</fullName>
    </submittedName>
</protein>